<dbReference type="SUPFAM" id="SSF53850">
    <property type="entry name" value="Periplasmic binding protein-like II"/>
    <property type="match status" value="1"/>
</dbReference>
<evidence type="ECO:0000313" key="3">
    <source>
        <dbReference type="Proteomes" id="UP000824262"/>
    </source>
</evidence>
<comment type="caution">
    <text evidence="2">The sequence shown here is derived from an EMBL/GenBank/DDBJ whole genome shotgun (WGS) entry which is preliminary data.</text>
</comment>
<accession>A0A9D1CSU3</accession>
<dbReference type="AlphaFoldDB" id="A0A9D1CSU3"/>
<dbReference type="InterPro" id="IPR005119">
    <property type="entry name" value="LysR_subst-bd"/>
</dbReference>
<organism evidence="2 3">
    <name type="scientific">Candidatus Scatomorpha intestinavium</name>
    <dbReference type="NCBI Taxonomy" id="2840922"/>
    <lineage>
        <taxon>Bacteria</taxon>
        <taxon>Bacillati</taxon>
        <taxon>Bacillota</taxon>
        <taxon>Clostridia</taxon>
        <taxon>Eubacteriales</taxon>
        <taxon>Candidatus Scatomorpha</taxon>
    </lineage>
</organism>
<name>A0A9D1CSU3_9FIRM</name>
<proteinExistence type="predicted"/>
<dbReference type="Pfam" id="PF03466">
    <property type="entry name" value="LysR_substrate"/>
    <property type="match status" value="1"/>
</dbReference>
<sequence>MKLFHQYLRKKNIVLEAELEVWSIEAIKRSVMSNLGVAILPRFTVENELSLGLLREVSTGMAESRITALFAYSRGKWRSSAMELFLRLLPEFYEKW</sequence>
<reference evidence="2" key="2">
    <citation type="journal article" date="2021" name="PeerJ">
        <title>Extensive microbial diversity within the chicken gut microbiome revealed by metagenomics and culture.</title>
        <authorList>
            <person name="Gilroy R."/>
            <person name="Ravi A."/>
            <person name="Getino M."/>
            <person name="Pursley I."/>
            <person name="Horton D.L."/>
            <person name="Alikhan N.F."/>
            <person name="Baker D."/>
            <person name="Gharbi K."/>
            <person name="Hall N."/>
            <person name="Watson M."/>
            <person name="Adriaenssens E.M."/>
            <person name="Foster-Nyarko E."/>
            <person name="Jarju S."/>
            <person name="Secka A."/>
            <person name="Antonio M."/>
            <person name="Oren A."/>
            <person name="Chaudhuri R.R."/>
            <person name="La Ragione R."/>
            <person name="Hildebrand F."/>
            <person name="Pallen M.J."/>
        </authorList>
    </citation>
    <scope>NUCLEOTIDE SEQUENCE</scope>
    <source>
        <strain evidence="2">ChiBcolR7-354</strain>
    </source>
</reference>
<evidence type="ECO:0000313" key="2">
    <source>
        <dbReference type="EMBL" id="HIQ78773.1"/>
    </source>
</evidence>
<reference evidence="2" key="1">
    <citation type="submission" date="2020-10" db="EMBL/GenBank/DDBJ databases">
        <authorList>
            <person name="Gilroy R."/>
        </authorList>
    </citation>
    <scope>NUCLEOTIDE SEQUENCE</scope>
    <source>
        <strain evidence="2">ChiBcolR7-354</strain>
    </source>
</reference>
<dbReference type="Proteomes" id="UP000824262">
    <property type="component" value="Unassembled WGS sequence"/>
</dbReference>
<dbReference type="EMBL" id="DVGA01000056">
    <property type="protein sequence ID" value="HIQ78773.1"/>
    <property type="molecule type" value="Genomic_DNA"/>
</dbReference>
<evidence type="ECO:0000259" key="1">
    <source>
        <dbReference type="Pfam" id="PF03466"/>
    </source>
</evidence>
<gene>
    <name evidence="2" type="ORF">IAB77_05880</name>
</gene>
<feature type="domain" description="LysR substrate-binding" evidence="1">
    <location>
        <begin position="3"/>
        <end position="91"/>
    </location>
</feature>
<protein>
    <recommendedName>
        <fullName evidence="1">LysR substrate-binding domain-containing protein</fullName>
    </recommendedName>
</protein>
<dbReference type="Gene3D" id="3.40.190.290">
    <property type="match status" value="1"/>
</dbReference>